<gene>
    <name evidence="1" type="ORF">ERS013165_00725</name>
</gene>
<name>A0A655W4S3_VIBCL</name>
<proteinExistence type="predicted"/>
<organism evidence="1 2">
    <name type="scientific">Vibrio cholerae</name>
    <dbReference type="NCBI Taxonomy" id="666"/>
    <lineage>
        <taxon>Bacteria</taxon>
        <taxon>Pseudomonadati</taxon>
        <taxon>Pseudomonadota</taxon>
        <taxon>Gammaproteobacteria</taxon>
        <taxon>Vibrionales</taxon>
        <taxon>Vibrionaceae</taxon>
        <taxon>Vibrio</taxon>
    </lineage>
</organism>
<evidence type="ECO:0000313" key="2">
    <source>
        <dbReference type="Proteomes" id="UP000044806"/>
    </source>
</evidence>
<dbReference type="EMBL" id="CWOW01000002">
    <property type="protein sequence ID" value="CRZ98358.1"/>
    <property type="molecule type" value="Genomic_DNA"/>
</dbReference>
<reference evidence="1 2" key="1">
    <citation type="submission" date="2015-07" db="EMBL/GenBank/DDBJ databases">
        <authorList>
            <consortium name="Pathogen Informatics"/>
        </authorList>
    </citation>
    <scope>NUCLEOTIDE SEQUENCE [LARGE SCALE GENOMIC DNA]</scope>
    <source>
        <strain evidence="1 2">A51</strain>
    </source>
</reference>
<protein>
    <submittedName>
        <fullName evidence="1">Uncharacterized protein</fullName>
    </submittedName>
</protein>
<dbReference type="Proteomes" id="UP000044806">
    <property type="component" value="Unassembled WGS sequence"/>
</dbReference>
<accession>A0A655W4S3</accession>
<sequence length="87" mass="10419">MVIAINRWVVELNFEIHTEAVKWNKFSPLIAIFNAYRFLDTDEAFWCIECLNTRLLQQVNKRTRTAIHNWNFGCIHFDNRIVDPHPC</sequence>
<evidence type="ECO:0000313" key="1">
    <source>
        <dbReference type="EMBL" id="CRZ98358.1"/>
    </source>
</evidence>
<dbReference type="AlphaFoldDB" id="A0A655W4S3"/>